<feature type="transmembrane region" description="Helical" evidence="7">
    <location>
        <begin position="373"/>
        <end position="397"/>
    </location>
</feature>
<evidence type="ECO:0000256" key="2">
    <source>
        <dbReference type="ARBA" id="ARBA00022676"/>
    </source>
</evidence>
<dbReference type="Proteomes" id="UP000633601">
    <property type="component" value="Unassembled WGS sequence"/>
</dbReference>
<gene>
    <name evidence="9" type="ORF">H9640_12490</name>
</gene>
<keyword evidence="6 7" id="KW-0472">Membrane</keyword>
<evidence type="ECO:0000256" key="1">
    <source>
        <dbReference type="ARBA" id="ARBA00004141"/>
    </source>
</evidence>
<dbReference type="Gene3D" id="3.90.550.10">
    <property type="entry name" value="Spore Coat Polysaccharide Biosynthesis Protein SpsA, Chain A"/>
    <property type="match status" value="1"/>
</dbReference>
<proteinExistence type="predicted"/>
<accession>A0ABR8V3L3</accession>
<protein>
    <submittedName>
        <fullName evidence="9">Glycosyltransferase</fullName>
    </submittedName>
</protein>
<evidence type="ECO:0000256" key="7">
    <source>
        <dbReference type="SAM" id="Phobius"/>
    </source>
</evidence>
<evidence type="ECO:0000256" key="4">
    <source>
        <dbReference type="ARBA" id="ARBA00022692"/>
    </source>
</evidence>
<keyword evidence="2" id="KW-0328">Glycosyltransferase</keyword>
<comment type="subcellular location">
    <subcellularLocation>
        <location evidence="1">Membrane</location>
        <topology evidence="1">Multi-pass membrane protein</topology>
    </subcellularLocation>
</comment>
<evidence type="ECO:0000259" key="8">
    <source>
        <dbReference type="Pfam" id="PF13632"/>
    </source>
</evidence>
<feature type="transmembrane region" description="Helical" evidence="7">
    <location>
        <begin position="403"/>
        <end position="428"/>
    </location>
</feature>
<keyword evidence="3" id="KW-0808">Transferase</keyword>
<evidence type="ECO:0000313" key="10">
    <source>
        <dbReference type="Proteomes" id="UP000633601"/>
    </source>
</evidence>
<dbReference type="PANTHER" id="PTHR43867">
    <property type="entry name" value="CELLULOSE SYNTHASE CATALYTIC SUBUNIT A [UDP-FORMING]"/>
    <property type="match status" value="1"/>
</dbReference>
<dbReference type="Pfam" id="PF13632">
    <property type="entry name" value="Glyco_trans_2_3"/>
    <property type="match status" value="1"/>
</dbReference>
<name>A0ABR8V3L3_9CELL</name>
<evidence type="ECO:0000256" key="5">
    <source>
        <dbReference type="ARBA" id="ARBA00022989"/>
    </source>
</evidence>
<keyword evidence="4 7" id="KW-0812">Transmembrane</keyword>
<keyword evidence="5 7" id="KW-1133">Transmembrane helix</keyword>
<dbReference type="PANTHER" id="PTHR43867:SF2">
    <property type="entry name" value="CELLULOSE SYNTHASE CATALYTIC SUBUNIT A [UDP-FORMING]"/>
    <property type="match status" value="1"/>
</dbReference>
<evidence type="ECO:0000313" key="9">
    <source>
        <dbReference type="EMBL" id="MBD7999372.1"/>
    </source>
</evidence>
<dbReference type="InterPro" id="IPR001173">
    <property type="entry name" value="Glyco_trans_2-like"/>
</dbReference>
<dbReference type="InterPro" id="IPR050321">
    <property type="entry name" value="Glycosyltr_2/OpgH_subfam"/>
</dbReference>
<feature type="transmembrane region" description="Helical" evidence="7">
    <location>
        <begin position="20"/>
        <end position="45"/>
    </location>
</feature>
<dbReference type="InterPro" id="IPR029044">
    <property type="entry name" value="Nucleotide-diphossugar_trans"/>
</dbReference>
<keyword evidence="10" id="KW-1185">Reference proteome</keyword>
<evidence type="ECO:0000256" key="6">
    <source>
        <dbReference type="ARBA" id="ARBA00023136"/>
    </source>
</evidence>
<comment type="caution">
    <text evidence="9">The sequence shown here is derived from an EMBL/GenBank/DDBJ whole genome shotgun (WGS) entry which is preliminary data.</text>
</comment>
<feature type="transmembrane region" description="Helical" evidence="7">
    <location>
        <begin position="344"/>
        <end position="366"/>
    </location>
</feature>
<feature type="domain" description="Glycosyltransferase 2-like" evidence="8">
    <location>
        <begin position="170"/>
        <end position="384"/>
    </location>
</feature>
<organism evidence="9 10">
    <name type="scientific">Oerskovia gallyi</name>
    <dbReference type="NCBI Taxonomy" id="2762226"/>
    <lineage>
        <taxon>Bacteria</taxon>
        <taxon>Bacillati</taxon>
        <taxon>Actinomycetota</taxon>
        <taxon>Actinomycetes</taxon>
        <taxon>Micrococcales</taxon>
        <taxon>Cellulomonadaceae</taxon>
        <taxon>Oerskovia</taxon>
    </lineage>
</organism>
<dbReference type="SUPFAM" id="SSF53448">
    <property type="entry name" value="Nucleotide-diphospho-sugar transferases"/>
    <property type="match status" value="1"/>
</dbReference>
<sequence>MTDDLRWWDPYAGLPAVVQVVFWVLLVVTVSSFVWVLVLAVTAWAQERALARRARVAGRRQDAGESDFLWVFVVPALDEEVTIRDSVTRLAAVTATHRVIVVVDDGSTDRTAEILSDLAIEDLRVLRRVPPNARRGKSAVLDDAWSYLHRDLLAPGRPFDGWDSSRVVVGIVDADGRLAATAPAVLAGHFADERVGGVQVLVRIYNRRSVLTWAQDVEFGVFGLVYQLARGRWGTANMGGNGQFNRLSALDDVVTDDGMPPGVVRGPWRDRLTEDQDLGVRLVHAGWRGEQTVETQIEQQGVSGLHRLVRQRTRWAQGGWQALDLLGSALTAPVSVWARLDQLYYLLTPVLQTAMGFGLLLSLLLLGVEHVPFYSLFWPVVVFFLGLSFGPGFVGLARRGNGVVGLLVAVVAVVPYVLYSWILFPVVLRALFRQVAGRTGWAKTAREPLATVEDDGPSAR</sequence>
<dbReference type="RefSeq" id="WP_191791033.1">
    <property type="nucleotide sequence ID" value="NZ_JACSQE010000009.1"/>
</dbReference>
<reference evidence="9 10" key="1">
    <citation type="submission" date="2020-08" db="EMBL/GenBank/DDBJ databases">
        <title>A Genomic Blueprint of the Chicken Gut Microbiome.</title>
        <authorList>
            <person name="Gilroy R."/>
            <person name="Ravi A."/>
            <person name="Getino M."/>
            <person name="Pursley I."/>
            <person name="Horton D.L."/>
            <person name="Alikhan N.-F."/>
            <person name="Baker D."/>
            <person name="Gharbi K."/>
            <person name="Hall N."/>
            <person name="Watson M."/>
            <person name="Adriaenssens E.M."/>
            <person name="Foster-Nyarko E."/>
            <person name="Jarju S."/>
            <person name="Secka A."/>
            <person name="Antonio M."/>
            <person name="Oren A."/>
            <person name="Chaudhuri R."/>
            <person name="La Ragione R.M."/>
            <person name="Hildebrand F."/>
            <person name="Pallen M.J."/>
        </authorList>
    </citation>
    <scope>NUCLEOTIDE SEQUENCE [LARGE SCALE GENOMIC DNA]</scope>
    <source>
        <strain evidence="9 10">Sa2CUA8</strain>
    </source>
</reference>
<dbReference type="EMBL" id="JACSQE010000009">
    <property type="protein sequence ID" value="MBD7999372.1"/>
    <property type="molecule type" value="Genomic_DNA"/>
</dbReference>
<evidence type="ECO:0000256" key="3">
    <source>
        <dbReference type="ARBA" id="ARBA00022679"/>
    </source>
</evidence>